<proteinExistence type="inferred from homology"/>
<evidence type="ECO:0000313" key="5">
    <source>
        <dbReference type="EMBL" id="QDT99867.1"/>
    </source>
</evidence>
<dbReference type="GO" id="GO:0048027">
    <property type="term" value="F:mRNA 5'-UTR binding"/>
    <property type="evidence" value="ECO:0007669"/>
    <property type="project" value="UniProtKB-UniRule"/>
</dbReference>
<organism evidence="5 6">
    <name type="scientific">Gimesia aquarii</name>
    <dbReference type="NCBI Taxonomy" id="2527964"/>
    <lineage>
        <taxon>Bacteria</taxon>
        <taxon>Pseudomonadati</taxon>
        <taxon>Planctomycetota</taxon>
        <taxon>Planctomycetia</taxon>
        <taxon>Planctomycetales</taxon>
        <taxon>Planctomycetaceae</taxon>
        <taxon>Gimesia</taxon>
    </lineage>
</organism>
<keyword evidence="4" id="KW-1005">Bacterial flagellum biogenesis</keyword>
<dbReference type="KEGG" id="gaw:V144x_53810"/>
<gene>
    <name evidence="4" type="primary">csrA</name>
    <name evidence="5" type="ORF">V144x_53810</name>
</gene>
<dbReference type="GO" id="GO:1902208">
    <property type="term" value="P:regulation of bacterial-type flagellum assembly"/>
    <property type="evidence" value="ECO:0007669"/>
    <property type="project" value="UniProtKB-UniRule"/>
</dbReference>
<dbReference type="GO" id="GO:0044781">
    <property type="term" value="P:bacterial-type flagellum organization"/>
    <property type="evidence" value="ECO:0007669"/>
    <property type="project" value="UniProtKB-KW"/>
</dbReference>
<evidence type="ECO:0000256" key="1">
    <source>
        <dbReference type="ARBA" id="ARBA00022490"/>
    </source>
</evidence>
<dbReference type="PANTHER" id="PTHR34984:SF1">
    <property type="entry name" value="CARBON STORAGE REGULATOR"/>
    <property type="match status" value="1"/>
</dbReference>
<reference evidence="5 6" key="1">
    <citation type="submission" date="2019-03" db="EMBL/GenBank/DDBJ databases">
        <title>Deep-cultivation of Planctomycetes and their phenomic and genomic characterization uncovers novel biology.</title>
        <authorList>
            <person name="Wiegand S."/>
            <person name="Jogler M."/>
            <person name="Boedeker C."/>
            <person name="Pinto D."/>
            <person name="Vollmers J."/>
            <person name="Rivas-Marin E."/>
            <person name="Kohn T."/>
            <person name="Peeters S.H."/>
            <person name="Heuer A."/>
            <person name="Rast P."/>
            <person name="Oberbeckmann S."/>
            <person name="Bunk B."/>
            <person name="Jeske O."/>
            <person name="Meyerdierks A."/>
            <person name="Storesund J.E."/>
            <person name="Kallscheuer N."/>
            <person name="Luecker S."/>
            <person name="Lage O.M."/>
            <person name="Pohl T."/>
            <person name="Merkel B.J."/>
            <person name="Hornburger P."/>
            <person name="Mueller R.-W."/>
            <person name="Bruemmer F."/>
            <person name="Labrenz M."/>
            <person name="Spormann A.M."/>
            <person name="Op den Camp H."/>
            <person name="Overmann J."/>
            <person name="Amann R."/>
            <person name="Jetten M.S.M."/>
            <person name="Mascher T."/>
            <person name="Medema M.H."/>
            <person name="Devos D.P."/>
            <person name="Kaster A.-K."/>
            <person name="Ovreas L."/>
            <person name="Rohde M."/>
            <person name="Galperin M.Y."/>
            <person name="Jogler C."/>
        </authorList>
    </citation>
    <scope>NUCLEOTIDE SEQUENCE [LARGE SCALE GENOMIC DNA]</scope>
    <source>
        <strain evidence="5 6">V144</strain>
    </source>
</reference>
<keyword evidence="1 4" id="KW-0963">Cytoplasm</keyword>
<evidence type="ECO:0000256" key="3">
    <source>
        <dbReference type="ARBA" id="ARBA00022884"/>
    </source>
</evidence>
<dbReference type="PANTHER" id="PTHR34984">
    <property type="entry name" value="CARBON STORAGE REGULATOR"/>
    <property type="match status" value="1"/>
</dbReference>
<keyword evidence="3 4" id="KW-0694">RNA-binding</keyword>
<sequence>MLVLSRKLQEKIKIGDDIYIQILKTGPGAVRVGIEAPEDVPIVRDELNHESTEEEPKPQVA</sequence>
<dbReference type="InterPro" id="IPR036107">
    <property type="entry name" value="CsrA_sf"/>
</dbReference>
<comment type="function">
    <text evidence="4">A translational regulator that binds mRNA to regulate translation initiation and/or mRNA stability. Usually binds in the 5'-UTR at or near the Shine-Dalgarno sequence preventing ribosome-binding, thus repressing translation. Its main target seems to be the major flagellin gene, while its function is anatagonized by FliW.</text>
</comment>
<dbReference type="Pfam" id="PF02599">
    <property type="entry name" value="CsrA"/>
    <property type="match status" value="1"/>
</dbReference>
<keyword evidence="4" id="KW-0678">Repressor</keyword>
<dbReference type="RefSeq" id="WP_144989757.1">
    <property type="nucleotide sequence ID" value="NZ_CP037920.1"/>
</dbReference>
<protein>
    <recommendedName>
        <fullName evidence="4">Translational regulator CsrA</fullName>
    </recommendedName>
</protein>
<dbReference type="GO" id="GO:0005829">
    <property type="term" value="C:cytosol"/>
    <property type="evidence" value="ECO:0007669"/>
    <property type="project" value="TreeGrafter"/>
</dbReference>
<dbReference type="GO" id="GO:0006402">
    <property type="term" value="P:mRNA catabolic process"/>
    <property type="evidence" value="ECO:0007669"/>
    <property type="project" value="InterPro"/>
</dbReference>
<comment type="subunit">
    <text evidence="4">Homodimer; the beta-strands of each monomer intercalate to form a hydrophobic core, while the alpha-helices form wings that extend away from the core.</text>
</comment>
<dbReference type="Gene3D" id="2.60.40.4380">
    <property type="entry name" value="Translational regulator CsrA"/>
    <property type="match status" value="1"/>
</dbReference>
<comment type="similarity">
    <text evidence="4">Belongs to the CsrA/RsmA family.</text>
</comment>
<dbReference type="GO" id="GO:0045947">
    <property type="term" value="P:negative regulation of translational initiation"/>
    <property type="evidence" value="ECO:0007669"/>
    <property type="project" value="UniProtKB-UniRule"/>
</dbReference>
<keyword evidence="2 4" id="KW-0810">Translation regulation</keyword>
<dbReference type="AlphaFoldDB" id="A0A517W3N4"/>
<comment type="subcellular location">
    <subcellularLocation>
        <location evidence="4">Cytoplasm</location>
    </subcellularLocation>
</comment>
<dbReference type="SUPFAM" id="SSF117130">
    <property type="entry name" value="CsrA-like"/>
    <property type="match status" value="1"/>
</dbReference>
<dbReference type="InterPro" id="IPR003751">
    <property type="entry name" value="CsrA"/>
</dbReference>
<accession>A0A517W3N4</accession>
<dbReference type="Proteomes" id="UP000318704">
    <property type="component" value="Chromosome"/>
</dbReference>
<dbReference type="GO" id="GO:0006109">
    <property type="term" value="P:regulation of carbohydrate metabolic process"/>
    <property type="evidence" value="ECO:0007669"/>
    <property type="project" value="InterPro"/>
</dbReference>
<evidence type="ECO:0000313" key="6">
    <source>
        <dbReference type="Proteomes" id="UP000318704"/>
    </source>
</evidence>
<dbReference type="HAMAP" id="MF_00167">
    <property type="entry name" value="CsrA"/>
    <property type="match status" value="1"/>
</dbReference>
<dbReference type="EMBL" id="CP037920">
    <property type="protein sequence ID" value="QDT99867.1"/>
    <property type="molecule type" value="Genomic_DNA"/>
</dbReference>
<name>A0A517W3N4_9PLAN</name>
<evidence type="ECO:0000256" key="4">
    <source>
        <dbReference type="HAMAP-Rule" id="MF_00167"/>
    </source>
</evidence>
<evidence type="ECO:0000256" key="2">
    <source>
        <dbReference type="ARBA" id="ARBA00022845"/>
    </source>
</evidence>